<feature type="compositionally biased region" description="Low complexity" evidence="1">
    <location>
        <begin position="985"/>
        <end position="997"/>
    </location>
</feature>
<protein>
    <submittedName>
        <fullName evidence="3">Tudor domain-containing protein 1</fullName>
    </submittedName>
</protein>
<feature type="compositionally biased region" description="Polar residues" evidence="1">
    <location>
        <begin position="1095"/>
        <end position="1106"/>
    </location>
</feature>
<feature type="compositionally biased region" description="Pro residues" evidence="1">
    <location>
        <begin position="1062"/>
        <end position="1071"/>
    </location>
</feature>
<dbReference type="Proteomes" id="UP000225706">
    <property type="component" value="Unassembled WGS sequence"/>
</dbReference>
<dbReference type="Gene3D" id="2.30.30.140">
    <property type="match status" value="1"/>
</dbReference>
<comment type="caution">
    <text evidence="3">The sequence shown here is derived from an EMBL/GenBank/DDBJ whole genome shotgun (WGS) entry which is preliminary data.</text>
</comment>
<dbReference type="InterPro" id="IPR035437">
    <property type="entry name" value="SNase_OB-fold_sf"/>
</dbReference>
<keyword evidence="4" id="KW-1185">Reference proteome</keyword>
<dbReference type="PANTHER" id="PTHR22948">
    <property type="entry name" value="TUDOR DOMAIN CONTAINING PROTEIN"/>
    <property type="match status" value="1"/>
</dbReference>
<dbReference type="Gene3D" id="2.40.50.90">
    <property type="match status" value="1"/>
</dbReference>
<dbReference type="PANTHER" id="PTHR22948:SF29">
    <property type="entry name" value="FI02030P-RELATED"/>
    <property type="match status" value="1"/>
</dbReference>
<feature type="domain" description="Tudor" evidence="2">
    <location>
        <begin position="104"/>
        <end position="163"/>
    </location>
</feature>
<dbReference type="InterPro" id="IPR050621">
    <property type="entry name" value="Tudor_domain_containing"/>
</dbReference>
<dbReference type="EMBL" id="LSMT01000167">
    <property type="protein sequence ID" value="PFX24775.1"/>
    <property type="molecule type" value="Genomic_DNA"/>
</dbReference>
<feature type="compositionally biased region" description="Polar residues" evidence="1">
    <location>
        <begin position="20"/>
        <end position="37"/>
    </location>
</feature>
<sequence>MSGRGRGRGALARWEAAQTAKESSARVGSSILSPSQENEIKPQVKQFPGDSVNNHTLARVTHIIDVEHFWAQTGTSDELKQFDTYIMALNSWCNEQQRSSVEQIPTCGQAVCVFHSSTGQWRRGQVTRHISNSMLDVFYLDYGQSECVPLDRVCHSSPSDIMSRPALARYITLDGVKPINASWSEEENKRFSELVSSRLKIHFIDNFRGKLYMRNRNGEETSVGDVLISEGLAKSPEDVVGKGIWNKDSSSHHQKDSSFSALSSGQQKRIDEQWNSLSFHPPESQQPSWQKSNSFITTKDPLSKLPISFKEQSSQRELFDLNSSAFSPPQVHHVGESKRDTNAISLNEVPLPPKPDFVIQKKEKNIPRTFDIKRTDPEPVESLRSTRPYLASPSAFLTQMQTGHSSTNSVFPSNESSVKYQPPHLRFAQTKMNEANVPNTEPKLENFTPLTQSRNTSFQSVQRLPQSPFSNFSFSPKQVTSNIAAQFQTNTAPYLGDTNNSLRTQPLQQQTFQPWKQPEFLKTQPLNENTRDKELKAELEWKIWKFQRHVKKLIDRMVVDDDVDYLPELGKLIADSRISQDFPGVSEVSITLKLLLERVIDNVKFQNVAVKVCTLLRDLRTPDAGDLINKEVMTCQEQLMDQSSLSDICQRCQRFSSFLGELYLEVLHEDDTSGLKSSVDSIIANSLHNWLSFDQAESVAIHSVKAACLTGFFRITGPTVDQAQGNDISRYFATIRDLVLSPDLAVPVKSTLLDILLLRASGWKIKDDVEKQKSEDLSIDDEVLVEPEDDLTEEQLPEGTGNESEEWDPYYKVKLMLENLKLQDLLQNFFDNCIRDSLLTADWEELKRTLQEAGFPPGVILEIRMYLDKGLLEENGKKISKPPAHQTIDAPSDGKNKEVKNEVPRSPSPSKSNEGGVAITQLNQELQQLMIEGNQDKGGQKISPTRKISPVSQQTGHEGTPYSRVGPRKYFSRAERRRSSEGLPEDLPYLLPDYADSLYERMAPSPRAPVEPVNKRPTVGKSSESQTTSSVSYSSVLKGVSQEATKSGPAKAKEGQSKTFSRPPPGFPPLPTHGGDTKMHMTVLGNKSKTKALGPSSSTPRNNTPNRADASMNWRNDSRQEPLNQTAMRPINPPSGQGVNWRSFDDTFSQTENKAPPMSGDSIDTSSQRGEAPQEDQASVKSDESNEPPPIIQPHRAFGPGGLKSCVICGSRDHLRCNDRSKMFMD</sequence>
<evidence type="ECO:0000313" key="3">
    <source>
        <dbReference type="EMBL" id="PFX24775.1"/>
    </source>
</evidence>
<dbReference type="OrthoDB" id="5977943at2759"/>
<dbReference type="Pfam" id="PF00567">
    <property type="entry name" value="TUDOR"/>
    <property type="match status" value="1"/>
</dbReference>
<evidence type="ECO:0000256" key="1">
    <source>
        <dbReference type="SAM" id="MobiDB-lite"/>
    </source>
</evidence>
<reference evidence="4" key="1">
    <citation type="journal article" date="2017" name="bioRxiv">
        <title>Comparative analysis of the genomes of Stylophora pistillata and Acropora digitifera provides evidence for extensive differences between species of corals.</title>
        <authorList>
            <person name="Voolstra C.R."/>
            <person name="Li Y."/>
            <person name="Liew Y.J."/>
            <person name="Baumgarten S."/>
            <person name="Zoccola D."/>
            <person name="Flot J.-F."/>
            <person name="Tambutte S."/>
            <person name="Allemand D."/>
            <person name="Aranda M."/>
        </authorList>
    </citation>
    <scope>NUCLEOTIDE SEQUENCE [LARGE SCALE GENOMIC DNA]</scope>
</reference>
<organism evidence="3 4">
    <name type="scientific">Stylophora pistillata</name>
    <name type="common">Smooth cauliflower coral</name>
    <dbReference type="NCBI Taxonomy" id="50429"/>
    <lineage>
        <taxon>Eukaryota</taxon>
        <taxon>Metazoa</taxon>
        <taxon>Cnidaria</taxon>
        <taxon>Anthozoa</taxon>
        <taxon>Hexacorallia</taxon>
        <taxon>Scleractinia</taxon>
        <taxon>Astrocoeniina</taxon>
        <taxon>Pocilloporidae</taxon>
        <taxon>Stylophora</taxon>
    </lineage>
</organism>
<evidence type="ECO:0000259" key="2">
    <source>
        <dbReference type="PROSITE" id="PS50304"/>
    </source>
</evidence>
<feature type="compositionally biased region" description="Polar residues" evidence="1">
    <location>
        <begin position="1134"/>
        <end position="1153"/>
    </location>
</feature>
<name>A0A2B4S8I1_STYPI</name>
<feature type="compositionally biased region" description="Low complexity" evidence="1">
    <location>
        <begin position="1019"/>
        <end position="1041"/>
    </location>
</feature>
<dbReference type="SUPFAM" id="SSF63748">
    <property type="entry name" value="Tudor/PWWP/MBT"/>
    <property type="match status" value="1"/>
</dbReference>
<feature type="compositionally biased region" description="Basic and acidic residues" evidence="1">
    <location>
        <begin position="892"/>
        <end position="903"/>
    </location>
</feature>
<proteinExistence type="predicted"/>
<dbReference type="AlphaFoldDB" id="A0A2B4S8I1"/>
<dbReference type="STRING" id="50429.A0A2B4S8I1"/>
<dbReference type="SMART" id="SM00333">
    <property type="entry name" value="TUDOR"/>
    <property type="match status" value="1"/>
</dbReference>
<feature type="region of interest" description="Disordered" evidence="1">
    <location>
        <begin position="935"/>
        <end position="1201"/>
    </location>
</feature>
<dbReference type="PROSITE" id="PS50304">
    <property type="entry name" value="TUDOR"/>
    <property type="match status" value="1"/>
</dbReference>
<feature type="region of interest" description="Disordered" evidence="1">
    <location>
        <begin position="1"/>
        <end position="38"/>
    </location>
</feature>
<evidence type="ECO:0000313" key="4">
    <source>
        <dbReference type="Proteomes" id="UP000225706"/>
    </source>
</evidence>
<dbReference type="Gene3D" id="1.25.40.180">
    <property type="match status" value="1"/>
</dbReference>
<feature type="region of interest" description="Disordered" evidence="1">
    <location>
        <begin position="876"/>
        <end position="916"/>
    </location>
</feature>
<dbReference type="InterPro" id="IPR002999">
    <property type="entry name" value="Tudor"/>
</dbReference>
<feature type="region of interest" description="Disordered" evidence="1">
    <location>
        <begin position="243"/>
        <end position="265"/>
    </location>
</feature>
<accession>A0A2B4S8I1</accession>
<gene>
    <name evidence="3" type="primary">Tdrd1</name>
    <name evidence="3" type="ORF">AWC38_SpisGene10599</name>
</gene>